<evidence type="ECO:0000256" key="3">
    <source>
        <dbReference type="ARBA" id="ARBA00023163"/>
    </source>
</evidence>
<dbReference type="AlphaFoldDB" id="A0A9D1LNP7"/>
<dbReference type="Proteomes" id="UP000824070">
    <property type="component" value="Unassembled WGS sequence"/>
</dbReference>
<feature type="domain" description="HTH lacI-type" evidence="4">
    <location>
        <begin position="5"/>
        <end position="59"/>
    </location>
</feature>
<proteinExistence type="predicted"/>
<dbReference type="EMBL" id="DVMV01000018">
    <property type="protein sequence ID" value="HIU45177.1"/>
    <property type="molecule type" value="Genomic_DNA"/>
</dbReference>
<dbReference type="SUPFAM" id="SSF53822">
    <property type="entry name" value="Periplasmic binding protein-like I"/>
    <property type="match status" value="1"/>
</dbReference>
<organism evidence="5 6">
    <name type="scientific">Candidatus Alloenteromonas pullicola</name>
    <dbReference type="NCBI Taxonomy" id="2840784"/>
    <lineage>
        <taxon>Bacteria</taxon>
        <taxon>Bacillati</taxon>
        <taxon>Bacillota</taxon>
        <taxon>Bacillota incertae sedis</taxon>
        <taxon>Candidatus Alloenteromonas</taxon>
    </lineage>
</organism>
<evidence type="ECO:0000256" key="2">
    <source>
        <dbReference type="ARBA" id="ARBA00023125"/>
    </source>
</evidence>
<dbReference type="SMART" id="SM00354">
    <property type="entry name" value="HTH_LACI"/>
    <property type="match status" value="1"/>
</dbReference>
<dbReference type="InterPro" id="IPR000843">
    <property type="entry name" value="HTH_LacI"/>
</dbReference>
<keyword evidence="3" id="KW-0804">Transcription</keyword>
<reference evidence="5" key="1">
    <citation type="submission" date="2020-10" db="EMBL/GenBank/DDBJ databases">
        <authorList>
            <person name="Gilroy R."/>
        </authorList>
    </citation>
    <scope>NUCLEOTIDE SEQUENCE</scope>
    <source>
        <strain evidence="5">ChiGjej1B1-22543</strain>
    </source>
</reference>
<dbReference type="InterPro" id="IPR028082">
    <property type="entry name" value="Peripla_BP_I"/>
</dbReference>
<evidence type="ECO:0000256" key="1">
    <source>
        <dbReference type="ARBA" id="ARBA00023015"/>
    </source>
</evidence>
<dbReference type="InterPro" id="IPR010982">
    <property type="entry name" value="Lambda_DNA-bd_dom_sf"/>
</dbReference>
<dbReference type="CDD" id="cd01392">
    <property type="entry name" value="HTH_LacI"/>
    <property type="match status" value="1"/>
</dbReference>
<dbReference type="Gene3D" id="3.40.50.2300">
    <property type="match status" value="2"/>
</dbReference>
<dbReference type="GO" id="GO:0003700">
    <property type="term" value="F:DNA-binding transcription factor activity"/>
    <property type="evidence" value="ECO:0007669"/>
    <property type="project" value="TreeGrafter"/>
</dbReference>
<keyword evidence="2 5" id="KW-0238">DNA-binding</keyword>
<reference evidence="5" key="2">
    <citation type="journal article" date="2021" name="PeerJ">
        <title>Extensive microbial diversity within the chicken gut microbiome revealed by metagenomics and culture.</title>
        <authorList>
            <person name="Gilroy R."/>
            <person name="Ravi A."/>
            <person name="Getino M."/>
            <person name="Pursley I."/>
            <person name="Horton D.L."/>
            <person name="Alikhan N.F."/>
            <person name="Baker D."/>
            <person name="Gharbi K."/>
            <person name="Hall N."/>
            <person name="Watson M."/>
            <person name="Adriaenssens E.M."/>
            <person name="Foster-Nyarko E."/>
            <person name="Jarju S."/>
            <person name="Secka A."/>
            <person name="Antonio M."/>
            <person name="Oren A."/>
            <person name="Chaudhuri R.R."/>
            <person name="La Ragione R."/>
            <person name="Hildebrand F."/>
            <person name="Pallen M.J."/>
        </authorList>
    </citation>
    <scope>NUCLEOTIDE SEQUENCE</scope>
    <source>
        <strain evidence="5">ChiGjej1B1-22543</strain>
    </source>
</reference>
<keyword evidence="1" id="KW-0805">Transcription regulation</keyword>
<dbReference type="GO" id="GO:0000976">
    <property type="term" value="F:transcription cis-regulatory region binding"/>
    <property type="evidence" value="ECO:0007669"/>
    <property type="project" value="TreeGrafter"/>
</dbReference>
<evidence type="ECO:0000313" key="6">
    <source>
        <dbReference type="Proteomes" id="UP000824070"/>
    </source>
</evidence>
<name>A0A9D1LNP7_9FIRM</name>
<evidence type="ECO:0000313" key="5">
    <source>
        <dbReference type="EMBL" id="HIU45177.1"/>
    </source>
</evidence>
<dbReference type="Gene3D" id="1.10.260.40">
    <property type="entry name" value="lambda repressor-like DNA-binding domains"/>
    <property type="match status" value="1"/>
</dbReference>
<dbReference type="SUPFAM" id="SSF47413">
    <property type="entry name" value="lambda repressor-like DNA-binding domains"/>
    <property type="match status" value="1"/>
</dbReference>
<sequence>MNGKVSMKDIASSLNITVDAVSKALRDSPEISESTKDKVRQKARELGYVKNSLAVSLKTGTTKNVAVFVNDLYNPYFAIMVYKIIRLLDGEGYTGVITLSNGYDLRMSDLSAFFTNKCSMAISLVQPTDEVAKTFADNSIPLFVIGIKPTSESVNYAITDDYSGGQKAGKFFLSKGFKKAIYLTNSPSETTKRRYSGFNDFLSPVIGGSVDYLRFDYDGKTLADAAKLIKDNGYDFVFCHSDYVAILLRRVLKEQGSLGGIYLMGYDNVSQYVDLYDPVSSIGADDDELVKEVVDTSIAMHTGARCPTQLFHKVFPVELVER</sequence>
<gene>
    <name evidence="5" type="ORF">IAC52_02640</name>
</gene>
<dbReference type="Pfam" id="PF00356">
    <property type="entry name" value="LacI"/>
    <property type="match status" value="1"/>
</dbReference>
<dbReference type="PANTHER" id="PTHR30146">
    <property type="entry name" value="LACI-RELATED TRANSCRIPTIONAL REPRESSOR"/>
    <property type="match status" value="1"/>
</dbReference>
<accession>A0A9D1LNP7</accession>
<protein>
    <submittedName>
        <fullName evidence="5">LacI family DNA-binding transcriptional regulator</fullName>
    </submittedName>
</protein>
<dbReference type="PROSITE" id="PS50932">
    <property type="entry name" value="HTH_LACI_2"/>
    <property type="match status" value="1"/>
</dbReference>
<comment type="caution">
    <text evidence="5">The sequence shown here is derived from an EMBL/GenBank/DDBJ whole genome shotgun (WGS) entry which is preliminary data.</text>
</comment>
<evidence type="ECO:0000259" key="4">
    <source>
        <dbReference type="PROSITE" id="PS50932"/>
    </source>
</evidence>
<dbReference type="PANTHER" id="PTHR30146:SF109">
    <property type="entry name" value="HTH-TYPE TRANSCRIPTIONAL REGULATOR GALS"/>
    <property type="match status" value="1"/>
</dbReference>